<dbReference type="RefSeq" id="WP_380761391.1">
    <property type="nucleotide sequence ID" value="NZ_JBHSRF010000083.1"/>
</dbReference>
<feature type="region of interest" description="Disordered" evidence="5">
    <location>
        <begin position="411"/>
        <end position="435"/>
    </location>
</feature>
<comment type="subcellular location">
    <subcellularLocation>
        <location evidence="1">Membrane</location>
        <topology evidence="1">Multi-pass membrane protein</topology>
    </subcellularLocation>
</comment>
<evidence type="ECO:0000256" key="4">
    <source>
        <dbReference type="ARBA" id="ARBA00023136"/>
    </source>
</evidence>
<feature type="transmembrane region" description="Helical" evidence="6">
    <location>
        <begin position="376"/>
        <end position="403"/>
    </location>
</feature>
<name>A0ABW1NSQ3_9ACTN</name>
<evidence type="ECO:0000256" key="3">
    <source>
        <dbReference type="ARBA" id="ARBA00022989"/>
    </source>
</evidence>
<feature type="domain" description="O-antigen ligase-related" evidence="7">
    <location>
        <begin position="231"/>
        <end position="359"/>
    </location>
</feature>
<reference evidence="9" key="1">
    <citation type="journal article" date="2019" name="Int. J. Syst. Evol. Microbiol.">
        <title>The Global Catalogue of Microorganisms (GCM) 10K type strain sequencing project: providing services to taxonomists for standard genome sequencing and annotation.</title>
        <authorList>
            <consortium name="The Broad Institute Genomics Platform"/>
            <consortium name="The Broad Institute Genome Sequencing Center for Infectious Disease"/>
            <person name="Wu L."/>
            <person name="Ma J."/>
        </authorList>
    </citation>
    <scope>NUCLEOTIDE SEQUENCE [LARGE SCALE GENOMIC DNA]</scope>
    <source>
        <strain evidence="9">JCM 30346</strain>
    </source>
</reference>
<sequence length="435" mass="46089">MSAPETTGLPVRGTPPVPSRRPGTRPRGPVRRPEAATALRCVGGLLLAVLAWLFGELGDTTTRNLLGGAVLLLLPVDVLPAIVIVTVRDGSPTLGVLSPSDIVALVYLGRLALSPRLFAVRLTASRAALVLFLLWAVFVTVNGFGLMTALSRIAVYAAVGVAMTYRARGDAWLRAAVIGLSLTEILLYLPQVPERLRGFVIDDPSHAGTLFLAALIVVGVARMPGGVKALLSVLLLFGIAMTFTRAVWFATGVVALVALLPRRWYVPLLAPPLVALAAMPLLPAVTALFHLSRASGSLRERSMLIGWEEFMERPLTGHGWAFSSGAKETGLIGVDTTSIYNLWVYLGACTGLVGVALFLVYVALLGRAAVPGTVPYLFLTAVLAMSLTEMHLYGVSLVAVLFFTMTSTCGKAPATDSPAVPVSPGRRTGRGYCRR</sequence>
<dbReference type="InterPro" id="IPR007016">
    <property type="entry name" value="O-antigen_ligase-rel_domated"/>
</dbReference>
<dbReference type="Proteomes" id="UP001596137">
    <property type="component" value="Unassembled WGS sequence"/>
</dbReference>
<proteinExistence type="predicted"/>
<feature type="transmembrane region" description="Helical" evidence="6">
    <location>
        <begin position="171"/>
        <end position="189"/>
    </location>
</feature>
<feature type="transmembrane region" description="Helical" evidence="6">
    <location>
        <begin position="35"/>
        <end position="54"/>
    </location>
</feature>
<feature type="region of interest" description="Disordered" evidence="5">
    <location>
        <begin position="1"/>
        <end position="33"/>
    </location>
</feature>
<organism evidence="8 9">
    <name type="scientific">Sphaerisporangium aureirubrum</name>
    <dbReference type="NCBI Taxonomy" id="1544736"/>
    <lineage>
        <taxon>Bacteria</taxon>
        <taxon>Bacillati</taxon>
        <taxon>Actinomycetota</taxon>
        <taxon>Actinomycetes</taxon>
        <taxon>Streptosporangiales</taxon>
        <taxon>Streptosporangiaceae</taxon>
        <taxon>Sphaerisporangium</taxon>
    </lineage>
</organism>
<evidence type="ECO:0000313" key="8">
    <source>
        <dbReference type="EMBL" id="MFC6086320.1"/>
    </source>
</evidence>
<keyword evidence="4 6" id="KW-0472">Membrane</keyword>
<feature type="transmembrane region" description="Helical" evidence="6">
    <location>
        <begin position="133"/>
        <end position="159"/>
    </location>
</feature>
<comment type="caution">
    <text evidence="8">The sequence shown here is derived from an EMBL/GenBank/DDBJ whole genome shotgun (WGS) entry which is preliminary data.</text>
</comment>
<dbReference type="GO" id="GO:0016874">
    <property type="term" value="F:ligase activity"/>
    <property type="evidence" value="ECO:0007669"/>
    <property type="project" value="UniProtKB-KW"/>
</dbReference>
<evidence type="ECO:0000256" key="1">
    <source>
        <dbReference type="ARBA" id="ARBA00004141"/>
    </source>
</evidence>
<evidence type="ECO:0000256" key="2">
    <source>
        <dbReference type="ARBA" id="ARBA00022692"/>
    </source>
</evidence>
<keyword evidence="3 6" id="KW-1133">Transmembrane helix</keyword>
<evidence type="ECO:0000259" key="7">
    <source>
        <dbReference type="Pfam" id="PF04932"/>
    </source>
</evidence>
<keyword evidence="8" id="KW-0436">Ligase</keyword>
<dbReference type="EMBL" id="JBHSRF010000083">
    <property type="protein sequence ID" value="MFC6086320.1"/>
    <property type="molecule type" value="Genomic_DNA"/>
</dbReference>
<dbReference type="Pfam" id="PF04932">
    <property type="entry name" value="Wzy_C"/>
    <property type="match status" value="1"/>
</dbReference>
<keyword evidence="9" id="KW-1185">Reference proteome</keyword>
<protein>
    <submittedName>
        <fullName evidence="8">O-antigen ligase family protein</fullName>
    </submittedName>
</protein>
<feature type="transmembrane region" description="Helical" evidence="6">
    <location>
        <begin position="342"/>
        <end position="364"/>
    </location>
</feature>
<feature type="transmembrane region" description="Helical" evidence="6">
    <location>
        <begin position="233"/>
        <end position="260"/>
    </location>
</feature>
<feature type="transmembrane region" description="Helical" evidence="6">
    <location>
        <begin position="66"/>
        <end position="87"/>
    </location>
</feature>
<gene>
    <name evidence="8" type="ORF">ACFP1K_34480</name>
</gene>
<feature type="transmembrane region" description="Helical" evidence="6">
    <location>
        <begin position="272"/>
        <end position="291"/>
    </location>
</feature>
<evidence type="ECO:0000313" key="9">
    <source>
        <dbReference type="Proteomes" id="UP001596137"/>
    </source>
</evidence>
<evidence type="ECO:0000256" key="6">
    <source>
        <dbReference type="SAM" id="Phobius"/>
    </source>
</evidence>
<keyword evidence="2 6" id="KW-0812">Transmembrane</keyword>
<feature type="transmembrane region" description="Helical" evidence="6">
    <location>
        <begin position="204"/>
        <end position="221"/>
    </location>
</feature>
<evidence type="ECO:0000256" key="5">
    <source>
        <dbReference type="SAM" id="MobiDB-lite"/>
    </source>
</evidence>
<accession>A0ABW1NSQ3</accession>